<dbReference type="NCBIfam" id="TIGR03936">
    <property type="entry name" value="sam_1_link_chp"/>
    <property type="match status" value="1"/>
</dbReference>
<evidence type="ECO:0000313" key="3">
    <source>
        <dbReference type="EMBL" id="QEG02849.1"/>
    </source>
</evidence>
<evidence type="ECO:0000259" key="2">
    <source>
        <dbReference type="Pfam" id="PF10105"/>
    </source>
</evidence>
<dbReference type="Proteomes" id="UP000321353">
    <property type="component" value="Chromosome"/>
</dbReference>
<gene>
    <name evidence="3" type="ORF">Mal15_69700</name>
</gene>
<evidence type="ECO:0000256" key="1">
    <source>
        <dbReference type="SAM" id="MobiDB-lite"/>
    </source>
</evidence>
<keyword evidence="4" id="KW-1185">Reference proteome</keyword>
<organism evidence="3 4">
    <name type="scientific">Stieleria maiorica</name>
    <dbReference type="NCBI Taxonomy" id="2795974"/>
    <lineage>
        <taxon>Bacteria</taxon>
        <taxon>Pseudomonadati</taxon>
        <taxon>Planctomycetota</taxon>
        <taxon>Planctomycetia</taxon>
        <taxon>Pirellulales</taxon>
        <taxon>Pirellulaceae</taxon>
        <taxon>Stieleria</taxon>
    </lineage>
</organism>
<evidence type="ECO:0000313" key="4">
    <source>
        <dbReference type="Proteomes" id="UP000321353"/>
    </source>
</evidence>
<feature type="compositionally biased region" description="Low complexity" evidence="1">
    <location>
        <begin position="1"/>
        <end position="12"/>
    </location>
</feature>
<dbReference type="KEGG" id="smam:Mal15_69700"/>
<dbReference type="AlphaFoldDB" id="A0A5B9MN84"/>
<sequence length="268" mass="29829">MSSPPTSIPPTDDTTDEATDQVTAAEPLRLRYRIRFAKTGLLRWTSHRDLARLWERLVRRAQLQLSMTEGFHPKPRIGFPSALALGISGLNEVVELDLAERLSAPELFRRLDHDDQPGLTIKSVQLLPADSGKAKLERTEYVITRPDPELGAAPLDEDLIRSDLAAFLSRESVTVTRKNKPVTFKVAEQILSLTFNDHIDLSMAASDAATLKPTDVLDLIGCSDWIAHGSQITRTEVVLKREFPTTDPEFLAIANQSPHHGEHTDEVN</sequence>
<dbReference type="EMBL" id="CP036264">
    <property type="protein sequence ID" value="QEG02849.1"/>
    <property type="molecule type" value="Genomic_DNA"/>
</dbReference>
<dbReference type="Pfam" id="PF10105">
    <property type="entry name" value="DUF2344"/>
    <property type="match status" value="1"/>
</dbReference>
<proteinExistence type="predicted"/>
<name>A0A5B9MN84_9BACT</name>
<feature type="region of interest" description="Disordered" evidence="1">
    <location>
        <begin position="1"/>
        <end position="21"/>
    </location>
</feature>
<reference evidence="3 4" key="1">
    <citation type="submission" date="2019-02" db="EMBL/GenBank/DDBJ databases">
        <title>Planctomycetal bacteria perform biofilm scaping via a novel small molecule.</title>
        <authorList>
            <person name="Jeske O."/>
            <person name="Boedeker C."/>
            <person name="Wiegand S."/>
            <person name="Breitling P."/>
            <person name="Kallscheuer N."/>
            <person name="Jogler M."/>
            <person name="Rohde M."/>
            <person name="Petersen J."/>
            <person name="Medema M.H."/>
            <person name="Surup F."/>
            <person name="Jogler C."/>
        </authorList>
    </citation>
    <scope>NUCLEOTIDE SEQUENCE [LARGE SCALE GENOMIC DNA]</scope>
    <source>
        <strain evidence="3 4">Mal15</strain>
    </source>
</reference>
<accession>A0A5B9MN84</accession>
<dbReference type="RefSeq" id="WP_147871730.1">
    <property type="nucleotide sequence ID" value="NZ_CP036264.1"/>
</dbReference>
<feature type="domain" description="DUF2344" evidence="2">
    <location>
        <begin position="31"/>
        <end position="212"/>
    </location>
</feature>
<dbReference type="InterPro" id="IPR018768">
    <property type="entry name" value="DUF2344"/>
</dbReference>
<protein>
    <recommendedName>
        <fullName evidence="2">DUF2344 domain-containing protein</fullName>
    </recommendedName>
</protein>